<accession>A0A8B8EXA4</accession>
<dbReference type="InterPro" id="IPR058913">
    <property type="entry name" value="Integrase_dom_put"/>
</dbReference>
<dbReference type="AlphaFoldDB" id="A0A8B8EXA4"/>
<evidence type="ECO:0000313" key="2">
    <source>
        <dbReference type="Proteomes" id="UP000694844"/>
    </source>
</evidence>
<dbReference type="KEGG" id="cvn:111137457"/>
<proteinExistence type="predicted"/>
<protein>
    <submittedName>
        <fullName evidence="3">Uncharacterized protein LOC111137457</fullName>
    </submittedName>
</protein>
<dbReference type="PANTHER" id="PTHR46791">
    <property type="entry name" value="EXPRESSED PROTEIN"/>
    <property type="match status" value="1"/>
</dbReference>
<dbReference type="PANTHER" id="PTHR46791:SF13">
    <property type="entry name" value="CLR5 DOMAIN-CONTAINING PROTEIN"/>
    <property type="match status" value="1"/>
</dbReference>
<name>A0A8B8EXA4_CRAVI</name>
<dbReference type="Pfam" id="PF24764">
    <property type="entry name" value="rva_4"/>
    <property type="match status" value="1"/>
</dbReference>
<feature type="domain" description="Integrase core" evidence="1">
    <location>
        <begin position="4"/>
        <end position="85"/>
    </location>
</feature>
<dbReference type="GeneID" id="111137457"/>
<keyword evidence="2" id="KW-1185">Reference proteome</keyword>
<gene>
    <name evidence="3" type="primary">LOC111137457</name>
</gene>
<dbReference type="Proteomes" id="UP000694844">
    <property type="component" value="Chromosome 5"/>
</dbReference>
<dbReference type="RefSeq" id="XP_022344629.1">
    <property type="nucleotide sequence ID" value="XM_022488921.1"/>
</dbReference>
<organism evidence="2 3">
    <name type="scientific">Crassostrea virginica</name>
    <name type="common">Eastern oyster</name>
    <dbReference type="NCBI Taxonomy" id="6565"/>
    <lineage>
        <taxon>Eukaryota</taxon>
        <taxon>Metazoa</taxon>
        <taxon>Spiralia</taxon>
        <taxon>Lophotrochozoa</taxon>
        <taxon>Mollusca</taxon>
        <taxon>Bivalvia</taxon>
        <taxon>Autobranchia</taxon>
        <taxon>Pteriomorphia</taxon>
        <taxon>Ostreida</taxon>
        <taxon>Ostreoidea</taxon>
        <taxon>Ostreidae</taxon>
        <taxon>Crassostrea</taxon>
    </lineage>
</organism>
<sequence>MRGEKSVIKGRSMCNQRIERWWRTLREMGISFWIHLFKDMEDQGMFSSANNKHIECLRFCLTKIIQQELDQIKMEWNNHYIRAQRRYDDDGGLAGKPEMMFFHPELFGAVDYKFPGEIHDVLEFQRLFPSPSPRGCCEDYAAYFDHLLLEGGKTFPNTFEKAMATLKYLVEKL</sequence>
<evidence type="ECO:0000259" key="1">
    <source>
        <dbReference type="Pfam" id="PF24764"/>
    </source>
</evidence>
<reference evidence="3" key="1">
    <citation type="submission" date="2025-08" db="UniProtKB">
        <authorList>
            <consortium name="RefSeq"/>
        </authorList>
    </citation>
    <scope>IDENTIFICATION</scope>
    <source>
        <tissue evidence="3">Whole sample</tissue>
    </source>
</reference>
<dbReference type="OrthoDB" id="6095294at2759"/>
<evidence type="ECO:0000313" key="3">
    <source>
        <dbReference type="RefSeq" id="XP_022344629.1"/>
    </source>
</evidence>